<comment type="caution">
    <text evidence="1">The sequence shown here is derived from an EMBL/GenBank/DDBJ whole genome shotgun (WGS) entry which is preliminary data.</text>
</comment>
<dbReference type="EMBL" id="JACASX010000003">
    <property type="protein sequence ID" value="NWK05027.1"/>
    <property type="molecule type" value="Genomic_DNA"/>
</dbReference>
<sequence>MSDEDDNVLVETEDFQSWYDGDQVGIEFFADGVTKVINKEDFRDFCKFVSQTHDEFILAEDADNGEED</sequence>
<proteinExistence type="predicted"/>
<evidence type="ECO:0000313" key="1">
    <source>
        <dbReference type="EMBL" id="NWK05027.1"/>
    </source>
</evidence>
<accession>A0A7K4NQ04</accession>
<dbReference type="AlphaFoldDB" id="A0A7K4NQ04"/>
<evidence type="ECO:0000313" key="2">
    <source>
        <dbReference type="Proteomes" id="UP000526196"/>
    </source>
</evidence>
<dbReference type="Proteomes" id="UP000526196">
    <property type="component" value="Unassembled WGS sequence"/>
</dbReference>
<name>A0A7K4NQ04_9ARCH</name>
<reference evidence="1 2" key="1">
    <citation type="journal article" date="2019" name="Environ. Microbiol.">
        <title>Genomics insights into ecotype formation of ammonia-oxidizing archaea in the deep ocean.</title>
        <authorList>
            <person name="Wang Y."/>
            <person name="Huang J.M."/>
            <person name="Cui G.J."/>
            <person name="Nunoura T."/>
            <person name="Takaki Y."/>
            <person name="Li W.L."/>
            <person name="Li J."/>
            <person name="Gao Z.M."/>
            <person name="Takai K."/>
            <person name="Zhang A.Q."/>
            <person name="Stepanauskas R."/>
        </authorList>
    </citation>
    <scope>NUCLEOTIDE SEQUENCE [LARGE SCALE GENOMIC DNA]</scope>
    <source>
        <strain evidence="1 2">F20</strain>
    </source>
</reference>
<protein>
    <submittedName>
        <fullName evidence="1">Uncharacterized protein</fullName>
    </submittedName>
</protein>
<organism evidence="1 2">
    <name type="scientific">Marine Group I thaumarchaeote</name>
    <dbReference type="NCBI Taxonomy" id="2511932"/>
    <lineage>
        <taxon>Archaea</taxon>
        <taxon>Nitrososphaerota</taxon>
        <taxon>Marine Group I</taxon>
    </lineage>
</organism>
<gene>
    <name evidence="1" type="ORF">HX833_02885</name>
</gene>